<evidence type="ECO:0000256" key="1">
    <source>
        <dbReference type="SAM" id="MobiDB-lite"/>
    </source>
</evidence>
<feature type="compositionally biased region" description="Acidic residues" evidence="1">
    <location>
        <begin position="60"/>
        <end position="71"/>
    </location>
</feature>
<name>A0A2C5YBG6_9HYPO</name>
<accession>A0A2C5YBG6</accession>
<comment type="caution">
    <text evidence="2">The sequence shown here is derived from an EMBL/GenBank/DDBJ whole genome shotgun (WGS) entry which is preliminary data.</text>
</comment>
<feature type="compositionally biased region" description="Low complexity" evidence="1">
    <location>
        <begin position="77"/>
        <end position="94"/>
    </location>
</feature>
<protein>
    <submittedName>
        <fullName evidence="2">Uncharacterized protein</fullName>
    </submittedName>
</protein>
<organism evidence="2 3">
    <name type="scientific">Ophiocordyceps australis</name>
    <dbReference type="NCBI Taxonomy" id="1399860"/>
    <lineage>
        <taxon>Eukaryota</taxon>
        <taxon>Fungi</taxon>
        <taxon>Dikarya</taxon>
        <taxon>Ascomycota</taxon>
        <taxon>Pezizomycotina</taxon>
        <taxon>Sordariomycetes</taxon>
        <taxon>Hypocreomycetidae</taxon>
        <taxon>Hypocreales</taxon>
        <taxon>Ophiocordycipitaceae</taxon>
        <taxon>Ophiocordyceps</taxon>
    </lineage>
</organism>
<evidence type="ECO:0000313" key="3">
    <source>
        <dbReference type="Proteomes" id="UP000226192"/>
    </source>
</evidence>
<gene>
    <name evidence="2" type="ORF">CDD81_4835</name>
</gene>
<sequence length="290" mass="31918">MSTQGSGISDETMFEPTRDFINQLLRSCRVVNRRHRGPRPNETMFSYLFQRMNDQRGDSDDGQDSGDEENYDDRVISGSKGNKSTTNSKSGSTTLVSQSTSPTSVENTLLGALVSDSQPCYCAPTSRFGAIGDRRVNHIRPDPLPTIWEHQVTSIPFPPLSPIRQHHVISIPSPSPPPILELQVPFIPPSPQPTINIYLSEDEGSEHESGEGGDLEIGNNEELGNEDEGSEGGYSEIDNNEELRRQVEQLVEGMNSYDVDGPPRQPPVDQAAENANMEARLAAWLGSEPE</sequence>
<feature type="region of interest" description="Disordered" evidence="1">
    <location>
        <begin position="203"/>
        <end position="274"/>
    </location>
</feature>
<evidence type="ECO:0000313" key="2">
    <source>
        <dbReference type="EMBL" id="PHH64221.1"/>
    </source>
</evidence>
<proteinExistence type="predicted"/>
<dbReference type="EMBL" id="NJET01000034">
    <property type="protein sequence ID" value="PHH64221.1"/>
    <property type="molecule type" value="Genomic_DNA"/>
</dbReference>
<dbReference type="AlphaFoldDB" id="A0A2C5YBG6"/>
<dbReference type="Proteomes" id="UP000226192">
    <property type="component" value="Unassembled WGS sequence"/>
</dbReference>
<keyword evidence="3" id="KW-1185">Reference proteome</keyword>
<reference evidence="2 3" key="1">
    <citation type="submission" date="2017-06" db="EMBL/GenBank/DDBJ databases">
        <title>Ant-infecting Ophiocordyceps genomes reveal a high diversity of potential behavioral manipulation genes and a possible major role for enterotoxins.</title>
        <authorList>
            <person name="De Bekker C."/>
            <person name="Evans H.C."/>
            <person name="Brachmann A."/>
            <person name="Hughes D.P."/>
        </authorList>
    </citation>
    <scope>NUCLEOTIDE SEQUENCE [LARGE SCALE GENOMIC DNA]</scope>
    <source>
        <strain evidence="2 3">Map64</strain>
    </source>
</reference>
<feature type="region of interest" description="Disordered" evidence="1">
    <location>
        <begin position="54"/>
        <end position="102"/>
    </location>
</feature>